<keyword evidence="2" id="KW-1185">Reference proteome</keyword>
<dbReference type="RefSeq" id="WP_085236381.1">
    <property type="nucleotide sequence ID" value="NZ_AP022613.1"/>
</dbReference>
<gene>
    <name evidence="1" type="ORF">MCNS_25260</name>
</gene>
<dbReference type="OrthoDB" id="4741287at2"/>
<dbReference type="AlphaFoldDB" id="A0A1X1SSC2"/>
<accession>A0A1X1SSC2</accession>
<sequence>MGDEIMVRPELIRLDPASRERVLRQIAAKGGYCGSCRATDFDVGDALYLGFLFLDEDPDAYMVALTCRNPECAVPRTGIVLRDKDFLTRAADADAAH</sequence>
<proteinExistence type="predicted"/>
<name>A0A1X1SSC2_9MYCO</name>
<dbReference type="STRING" id="44010.AWC00_27670"/>
<organism evidence="1 2">
    <name type="scientific">Mycobacterium conspicuum</name>
    <dbReference type="NCBI Taxonomy" id="44010"/>
    <lineage>
        <taxon>Bacteria</taxon>
        <taxon>Bacillati</taxon>
        <taxon>Actinomycetota</taxon>
        <taxon>Actinomycetes</taxon>
        <taxon>Mycobacteriales</taxon>
        <taxon>Mycobacteriaceae</taxon>
        <taxon>Mycobacterium</taxon>
    </lineage>
</organism>
<dbReference type="Proteomes" id="UP000467385">
    <property type="component" value="Chromosome"/>
</dbReference>
<evidence type="ECO:0000313" key="1">
    <source>
        <dbReference type="EMBL" id="BBZ39463.1"/>
    </source>
</evidence>
<evidence type="ECO:0000313" key="2">
    <source>
        <dbReference type="Proteomes" id="UP000467385"/>
    </source>
</evidence>
<protein>
    <submittedName>
        <fullName evidence="1">Uncharacterized protein</fullName>
    </submittedName>
</protein>
<reference evidence="1 2" key="1">
    <citation type="journal article" date="2019" name="Emerg. Microbes Infect.">
        <title>Comprehensive subspecies identification of 175 nontuberculous mycobacteria species based on 7547 genomic profiles.</title>
        <authorList>
            <person name="Matsumoto Y."/>
            <person name="Kinjo T."/>
            <person name="Motooka D."/>
            <person name="Nabeya D."/>
            <person name="Jung N."/>
            <person name="Uechi K."/>
            <person name="Horii T."/>
            <person name="Iida T."/>
            <person name="Fujita J."/>
            <person name="Nakamura S."/>
        </authorList>
    </citation>
    <scope>NUCLEOTIDE SEQUENCE [LARGE SCALE GENOMIC DNA]</scope>
    <source>
        <strain evidence="1 2">JCM 14738</strain>
    </source>
</reference>
<dbReference type="EMBL" id="AP022613">
    <property type="protein sequence ID" value="BBZ39463.1"/>
    <property type="molecule type" value="Genomic_DNA"/>
</dbReference>